<dbReference type="AlphaFoldDB" id="B5D2N9"/>
<proteinExistence type="predicted"/>
<protein>
    <submittedName>
        <fullName evidence="1">Uncharacterized protein</fullName>
    </submittedName>
</protein>
<sequence length="40" mass="4697">MKKSAEPMRTGMTSPVKRRTDLYPNYLMLPAHVHTLYTIF</sequence>
<organism evidence="1 2">
    <name type="scientific">Phocaeicola plebeius (strain DSM 17135 / JCM 12973 / CCUG 54634 / M2)</name>
    <name type="common">Bacteroides plebeius</name>
    <dbReference type="NCBI Taxonomy" id="484018"/>
    <lineage>
        <taxon>Bacteria</taxon>
        <taxon>Pseudomonadati</taxon>
        <taxon>Bacteroidota</taxon>
        <taxon>Bacteroidia</taxon>
        <taxon>Bacteroidales</taxon>
        <taxon>Bacteroidaceae</taxon>
        <taxon>Phocaeicola</taxon>
    </lineage>
</organism>
<dbReference type="EMBL" id="ABQC02000024">
    <property type="protein sequence ID" value="EDY93839.1"/>
    <property type="molecule type" value="Genomic_DNA"/>
</dbReference>
<evidence type="ECO:0000313" key="1">
    <source>
        <dbReference type="EMBL" id="EDY93839.1"/>
    </source>
</evidence>
<dbReference type="HOGENOM" id="CLU_3285148_0_0_10"/>
<accession>B5D2N9</accession>
<dbReference type="Proteomes" id="UP000003452">
    <property type="component" value="Unassembled WGS sequence"/>
</dbReference>
<evidence type="ECO:0000313" key="2">
    <source>
        <dbReference type="Proteomes" id="UP000003452"/>
    </source>
</evidence>
<reference evidence="1 2" key="2">
    <citation type="submission" date="2008-08" db="EMBL/GenBank/DDBJ databases">
        <authorList>
            <person name="Fulton L."/>
            <person name="Clifton S."/>
            <person name="Fulton B."/>
            <person name="Xu J."/>
            <person name="Minx P."/>
            <person name="Pepin K.H."/>
            <person name="Johnson M."/>
            <person name="Thiruvilangam P."/>
            <person name="Bhonagiri V."/>
            <person name="Nash W.E."/>
            <person name="Mardis E.R."/>
            <person name="Wilson R.K."/>
        </authorList>
    </citation>
    <scope>NUCLEOTIDE SEQUENCE [LARGE SCALE GENOMIC DNA]</scope>
    <source>
        <strain evidence="2">DSM 17135 / JCM 12973 / M2</strain>
    </source>
</reference>
<gene>
    <name evidence="1" type="ORF">BACPLE_03279</name>
</gene>
<name>B5D2N9_PHOPM</name>
<reference evidence="1 2" key="1">
    <citation type="submission" date="2008-08" db="EMBL/GenBank/DDBJ databases">
        <title>Draft genome sequence of Bacteroides plebeius (DSM 17135).</title>
        <authorList>
            <person name="Sudarsanam P."/>
            <person name="Ley R."/>
            <person name="Guruge J."/>
            <person name="Turnbaugh P.J."/>
            <person name="Mahowald M."/>
            <person name="Liep D."/>
            <person name="Gordon J."/>
        </authorList>
    </citation>
    <scope>NUCLEOTIDE SEQUENCE [LARGE SCALE GENOMIC DNA]</scope>
    <source>
        <strain evidence="2">DSM 17135 / JCM 12973 / M2</strain>
    </source>
</reference>
<comment type="caution">
    <text evidence="1">The sequence shown here is derived from an EMBL/GenBank/DDBJ whole genome shotgun (WGS) entry which is preliminary data.</text>
</comment>